<protein>
    <submittedName>
        <fullName evidence="1">Uncharacterized protein</fullName>
    </submittedName>
</protein>
<name>A0A4Y7PK80_9AGAM</name>
<proteinExistence type="predicted"/>
<accession>A0A4Y7PK80</accession>
<evidence type="ECO:0000313" key="2">
    <source>
        <dbReference type="Proteomes" id="UP000294933"/>
    </source>
</evidence>
<reference evidence="1 2" key="1">
    <citation type="submission" date="2018-06" db="EMBL/GenBank/DDBJ databases">
        <title>A transcriptomic atlas of mushroom development highlights an independent origin of complex multicellularity.</title>
        <authorList>
            <consortium name="DOE Joint Genome Institute"/>
            <person name="Krizsan K."/>
            <person name="Almasi E."/>
            <person name="Merenyi Z."/>
            <person name="Sahu N."/>
            <person name="Viragh M."/>
            <person name="Koszo T."/>
            <person name="Mondo S."/>
            <person name="Kiss B."/>
            <person name="Balint B."/>
            <person name="Kues U."/>
            <person name="Barry K."/>
            <person name="Hegedus J.C."/>
            <person name="Henrissat B."/>
            <person name="Johnson J."/>
            <person name="Lipzen A."/>
            <person name="Ohm R."/>
            <person name="Nagy I."/>
            <person name="Pangilinan J."/>
            <person name="Yan J."/>
            <person name="Xiong Y."/>
            <person name="Grigoriev I.V."/>
            <person name="Hibbett D.S."/>
            <person name="Nagy L.G."/>
        </authorList>
    </citation>
    <scope>NUCLEOTIDE SEQUENCE [LARGE SCALE GENOMIC DNA]</scope>
    <source>
        <strain evidence="1 2">SZMC22713</strain>
    </source>
</reference>
<keyword evidence="2" id="KW-1185">Reference proteome</keyword>
<sequence length="166" mass="18755">MSSLTYLAIGIPSPRNILTEIFESAKDSILSLRFDGRCAVDDDVLSIALRASHLQFLEYRIDRPVEPRSVVWLSDGLHHATLREMSIGYSLDPSPFGTADSDDIVRDHFHPISKRKFPMLRTVTVAPMVGWGPHDVLGVYNLEDGKRLEDGDNVRSMKLYFRGPRD</sequence>
<evidence type="ECO:0000313" key="1">
    <source>
        <dbReference type="EMBL" id="TDL15883.1"/>
    </source>
</evidence>
<organism evidence="1 2">
    <name type="scientific">Rickenella mellea</name>
    <dbReference type="NCBI Taxonomy" id="50990"/>
    <lineage>
        <taxon>Eukaryota</taxon>
        <taxon>Fungi</taxon>
        <taxon>Dikarya</taxon>
        <taxon>Basidiomycota</taxon>
        <taxon>Agaricomycotina</taxon>
        <taxon>Agaricomycetes</taxon>
        <taxon>Hymenochaetales</taxon>
        <taxon>Rickenellaceae</taxon>
        <taxon>Rickenella</taxon>
    </lineage>
</organism>
<dbReference type="Proteomes" id="UP000294933">
    <property type="component" value="Unassembled WGS sequence"/>
</dbReference>
<dbReference type="EMBL" id="ML170258">
    <property type="protein sequence ID" value="TDL15883.1"/>
    <property type="molecule type" value="Genomic_DNA"/>
</dbReference>
<gene>
    <name evidence="1" type="ORF">BD410DRAFT_795931</name>
</gene>
<dbReference type="AlphaFoldDB" id="A0A4Y7PK80"/>
<dbReference type="VEuPathDB" id="FungiDB:BD410DRAFT_795931"/>